<dbReference type="AlphaFoldDB" id="A0A0E9QHB4"/>
<evidence type="ECO:0000313" key="1">
    <source>
        <dbReference type="EMBL" id="JAH15518.1"/>
    </source>
</evidence>
<dbReference type="EMBL" id="GBXM01093059">
    <property type="protein sequence ID" value="JAH15518.1"/>
    <property type="molecule type" value="Transcribed_RNA"/>
</dbReference>
<sequence length="32" mass="3670">MVNVLFMHYSKLTTLGKAFLMFRCVGWQGPHG</sequence>
<reference evidence="1" key="2">
    <citation type="journal article" date="2015" name="Fish Shellfish Immunol.">
        <title>Early steps in the European eel (Anguilla anguilla)-Vibrio vulnificus interaction in the gills: Role of the RtxA13 toxin.</title>
        <authorList>
            <person name="Callol A."/>
            <person name="Pajuelo D."/>
            <person name="Ebbesson L."/>
            <person name="Teles M."/>
            <person name="MacKenzie S."/>
            <person name="Amaro C."/>
        </authorList>
    </citation>
    <scope>NUCLEOTIDE SEQUENCE</scope>
</reference>
<organism evidence="1">
    <name type="scientific">Anguilla anguilla</name>
    <name type="common">European freshwater eel</name>
    <name type="synonym">Muraena anguilla</name>
    <dbReference type="NCBI Taxonomy" id="7936"/>
    <lineage>
        <taxon>Eukaryota</taxon>
        <taxon>Metazoa</taxon>
        <taxon>Chordata</taxon>
        <taxon>Craniata</taxon>
        <taxon>Vertebrata</taxon>
        <taxon>Euteleostomi</taxon>
        <taxon>Actinopterygii</taxon>
        <taxon>Neopterygii</taxon>
        <taxon>Teleostei</taxon>
        <taxon>Anguilliformes</taxon>
        <taxon>Anguillidae</taxon>
        <taxon>Anguilla</taxon>
    </lineage>
</organism>
<reference evidence="1" key="1">
    <citation type="submission" date="2014-11" db="EMBL/GenBank/DDBJ databases">
        <authorList>
            <person name="Amaro Gonzalez C."/>
        </authorList>
    </citation>
    <scope>NUCLEOTIDE SEQUENCE</scope>
</reference>
<proteinExistence type="predicted"/>
<protein>
    <submittedName>
        <fullName evidence="1">Uncharacterized protein</fullName>
    </submittedName>
</protein>
<accession>A0A0E9QHB4</accession>
<name>A0A0E9QHB4_ANGAN</name>